<evidence type="ECO:0000313" key="4">
    <source>
        <dbReference type="Proteomes" id="UP000275078"/>
    </source>
</evidence>
<keyword evidence="2" id="KW-0472">Membrane</keyword>
<accession>A0A3N4HRY0</accession>
<keyword evidence="4" id="KW-1185">Reference proteome</keyword>
<evidence type="ECO:0000256" key="1">
    <source>
        <dbReference type="SAM" id="MobiDB-lite"/>
    </source>
</evidence>
<keyword evidence="2" id="KW-0812">Transmembrane</keyword>
<evidence type="ECO:0000256" key="2">
    <source>
        <dbReference type="SAM" id="Phobius"/>
    </source>
</evidence>
<dbReference type="OrthoDB" id="5348845at2759"/>
<gene>
    <name evidence="3" type="ORF">BJ508DRAFT_364943</name>
</gene>
<feature type="transmembrane region" description="Helical" evidence="2">
    <location>
        <begin position="37"/>
        <end position="58"/>
    </location>
</feature>
<protein>
    <submittedName>
        <fullName evidence="3">Uncharacterized protein</fullName>
    </submittedName>
</protein>
<proteinExistence type="predicted"/>
<dbReference type="AlphaFoldDB" id="A0A3N4HRY0"/>
<feature type="compositionally biased region" description="Basic residues" evidence="1">
    <location>
        <begin position="13"/>
        <end position="23"/>
    </location>
</feature>
<name>A0A3N4HRY0_ASCIM</name>
<sequence>MIEASRDGQSTRLRNRSRTKRRQVNPLPNDRSLSPVFVFKILSYLSFRLQAFTSYLIFTKNYAQKLIYIISRGLFPTHGIIVVFFFVTASLYDTLLWGFNRSGYMPGSNLLRGSDVVENLLERPKYVVQMIGGPGEVNLTSAAEAIGSELFETGFSLTLTDKFDRALERLGNRS</sequence>
<reference evidence="3 4" key="1">
    <citation type="journal article" date="2018" name="Nat. Ecol. Evol.">
        <title>Pezizomycetes genomes reveal the molecular basis of ectomycorrhizal truffle lifestyle.</title>
        <authorList>
            <person name="Murat C."/>
            <person name="Payen T."/>
            <person name="Noel B."/>
            <person name="Kuo A."/>
            <person name="Morin E."/>
            <person name="Chen J."/>
            <person name="Kohler A."/>
            <person name="Krizsan K."/>
            <person name="Balestrini R."/>
            <person name="Da Silva C."/>
            <person name="Montanini B."/>
            <person name="Hainaut M."/>
            <person name="Levati E."/>
            <person name="Barry K.W."/>
            <person name="Belfiori B."/>
            <person name="Cichocki N."/>
            <person name="Clum A."/>
            <person name="Dockter R.B."/>
            <person name="Fauchery L."/>
            <person name="Guy J."/>
            <person name="Iotti M."/>
            <person name="Le Tacon F."/>
            <person name="Lindquist E.A."/>
            <person name="Lipzen A."/>
            <person name="Malagnac F."/>
            <person name="Mello A."/>
            <person name="Molinier V."/>
            <person name="Miyauchi S."/>
            <person name="Poulain J."/>
            <person name="Riccioni C."/>
            <person name="Rubini A."/>
            <person name="Sitrit Y."/>
            <person name="Splivallo R."/>
            <person name="Traeger S."/>
            <person name="Wang M."/>
            <person name="Zifcakova L."/>
            <person name="Wipf D."/>
            <person name="Zambonelli A."/>
            <person name="Paolocci F."/>
            <person name="Nowrousian M."/>
            <person name="Ottonello S."/>
            <person name="Baldrian P."/>
            <person name="Spatafora J.W."/>
            <person name="Henrissat B."/>
            <person name="Nagy L.G."/>
            <person name="Aury J.M."/>
            <person name="Wincker P."/>
            <person name="Grigoriev I.V."/>
            <person name="Bonfante P."/>
            <person name="Martin F.M."/>
        </authorList>
    </citation>
    <scope>NUCLEOTIDE SEQUENCE [LARGE SCALE GENOMIC DNA]</scope>
    <source>
        <strain evidence="3 4">RN42</strain>
    </source>
</reference>
<dbReference type="EMBL" id="ML119741">
    <property type="protein sequence ID" value="RPA76603.1"/>
    <property type="molecule type" value="Genomic_DNA"/>
</dbReference>
<evidence type="ECO:0000313" key="3">
    <source>
        <dbReference type="EMBL" id="RPA76603.1"/>
    </source>
</evidence>
<keyword evidence="2" id="KW-1133">Transmembrane helix</keyword>
<feature type="region of interest" description="Disordered" evidence="1">
    <location>
        <begin position="1"/>
        <end position="27"/>
    </location>
</feature>
<organism evidence="3 4">
    <name type="scientific">Ascobolus immersus RN42</name>
    <dbReference type="NCBI Taxonomy" id="1160509"/>
    <lineage>
        <taxon>Eukaryota</taxon>
        <taxon>Fungi</taxon>
        <taxon>Dikarya</taxon>
        <taxon>Ascomycota</taxon>
        <taxon>Pezizomycotina</taxon>
        <taxon>Pezizomycetes</taxon>
        <taxon>Pezizales</taxon>
        <taxon>Ascobolaceae</taxon>
        <taxon>Ascobolus</taxon>
    </lineage>
</organism>
<feature type="transmembrane region" description="Helical" evidence="2">
    <location>
        <begin position="79"/>
        <end position="99"/>
    </location>
</feature>
<dbReference type="Proteomes" id="UP000275078">
    <property type="component" value="Unassembled WGS sequence"/>
</dbReference>